<name>A0A7U3Q3I0_9SPHI</name>
<keyword evidence="3" id="KW-1185">Reference proteome</keyword>
<gene>
    <name evidence="2" type="ORF">IZT61_12140</name>
</gene>
<dbReference type="KEGG" id="pex:IZT61_12140"/>
<protein>
    <submittedName>
        <fullName evidence="2">Uncharacterized protein</fullName>
    </submittedName>
</protein>
<sequence>MAKLTAVRGAMTDAVLDDMFSLLRINKKDVRSYVLAAINVNSIVGFYTTVVYMFRNSMVHNRETEFHLMHETLSPEIKQFIESFLIPTMEELVILLTIERNDIVWYSNAKINVYQE</sequence>
<dbReference type="EMBL" id="CP064939">
    <property type="protein sequence ID" value="QPH37861.1"/>
    <property type="molecule type" value="Genomic_DNA"/>
</dbReference>
<organism evidence="2 3">
    <name type="scientific">Pedobacter endophyticus</name>
    <dbReference type="NCBI Taxonomy" id="2789740"/>
    <lineage>
        <taxon>Bacteria</taxon>
        <taxon>Pseudomonadati</taxon>
        <taxon>Bacteroidota</taxon>
        <taxon>Sphingobacteriia</taxon>
        <taxon>Sphingobacteriales</taxon>
        <taxon>Sphingobacteriaceae</taxon>
        <taxon>Pedobacter</taxon>
    </lineage>
</organism>
<feature type="transmembrane region" description="Helical" evidence="1">
    <location>
        <begin position="33"/>
        <end position="54"/>
    </location>
</feature>
<keyword evidence="1" id="KW-1133">Transmembrane helix</keyword>
<dbReference type="AlphaFoldDB" id="A0A7U3Q3I0"/>
<dbReference type="Proteomes" id="UP000594759">
    <property type="component" value="Chromosome"/>
</dbReference>
<dbReference type="RefSeq" id="WP_196097173.1">
    <property type="nucleotide sequence ID" value="NZ_CP064939.1"/>
</dbReference>
<keyword evidence="1" id="KW-0812">Transmembrane</keyword>
<evidence type="ECO:0000313" key="2">
    <source>
        <dbReference type="EMBL" id="QPH37861.1"/>
    </source>
</evidence>
<reference evidence="2 3" key="1">
    <citation type="submission" date="2020-11" db="EMBL/GenBank/DDBJ databases">
        <title>Pedobacter endophytica, an endophytic bacteria isolated form Carex pumila.</title>
        <authorList>
            <person name="Peng Y."/>
            <person name="Jiang L."/>
            <person name="Lee J."/>
        </authorList>
    </citation>
    <scope>NUCLEOTIDE SEQUENCE [LARGE SCALE GENOMIC DNA]</scope>
    <source>
        <strain evidence="2 3">JBR3-12</strain>
    </source>
</reference>
<proteinExistence type="predicted"/>
<accession>A0A7U3Q3I0</accession>
<evidence type="ECO:0000256" key="1">
    <source>
        <dbReference type="SAM" id="Phobius"/>
    </source>
</evidence>
<keyword evidence="1" id="KW-0472">Membrane</keyword>
<evidence type="ECO:0000313" key="3">
    <source>
        <dbReference type="Proteomes" id="UP000594759"/>
    </source>
</evidence>